<dbReference type="SUPFAM" id="SSF53681">
    <property type="entry name" value="Aspartate/glutamate racemase"/>
    <property type="match status" value="2"/>
</dbReference>
<proteinExistence type="predicted"/>
<accession>A0A1Y5S8B4</accession>
<dbReference type="STRING" id="658057.SAMN04488032_10679"/>
<evidence type="ECO:0000313" key="1">
    <source>
        <dbReference type="EMBL" id="SLN34411.1"/>
    </source>
</evidence>
<dbReference type="Gene3D" id="3.40.50.1860">
    <property type="match status" value="2"/>
</dbReference>
<evidence type="ECO:0000313" key="2">
    <source>
        <dbReference type="Proteomes" id="UP000193307"/>
    </source>
</evidence>
<dbReference type="Proteomes" id="UP000193307">
    <property type="component" value="Unassembled WGS sequence"/>
</dbReference>
<gene>
    <name evidence="1" type="ORF">PAM7971_01475</name>
</gene>
<dbReference type="Pfam" id="PF01177">
    <property type="entry name" value="Asp_Glu_race"/>
    <property type="match status" value="1"/>
</dbReference>
<dbReference type="InterPro" id="IPR033134">
    <property type="entry name" value="Asp/Glu_racemase_AS_2"/>
</dbReference>
<organism evidence="1 2">
    <name type="scientific">Pacificibacter marinus</name>
    <dbReference type="NCBI Taxonomy" id="658057"/>
    <lineage>
        <taxon>Bacteria</taxon>
        <taxon>Pseudomonadati</taxon>
        <taxon>Pseudomonadota</taxon>
        <taxon>Alphaproteobacteria</taxon>
        <taxon>Rhodobacterales</taxon>
        <taxon>Roseobacteraceae</taxon>
        <taxon>Pacificibacter</taxon>
    </lineage>
</organism>
<dbReference type="InterPro" id="IPR015942">
    <property type="entry name" value="Asp/Glu/hydantoin_racemase"/>
</dbReference>
<dbReference type="OrthoDB" id="9803739at2"/>
<reference evidence="1 2" key="1">
    <citation type="submission" date="2017-03" db="EMBL/GenBank/DDBJ databases">
        <authorList>
            <person name="Afonso C.L."/>
            <person name="Miller P.J."/>
            <person name="Scott M.A."/>
            <person name="Spackman E."/>
            <person name="Goraichik I."/>
            <person name="Dimitrov K.M."/>
            <person name="Suarez D.L."/>
            <person name="Swayne D.E."/>
        </authorList>
    </citation>
    <scope>NUCLEOTIDE SEQUENCE [LARGE SCALE GENOMIC DNA]</scope>
    <source>
        <strain evidence="1 2">CECT 7971</strain>
    </source>
</reference>
<keyword evidence="2" id="KW-1185">Reference proteome</keyword>
<dbReference type="AlphaFoldDB" id="A0A1Y5S8B4"/>
<dbReference type="GO" id="GO:0047661">
    <property type="term" value="F:amino-acid racemase activity"/>
    <property type="evidence" value="ECO:0007669"/>
    <property type="project" value="InterPro"/>
</dbReference>
<name>A0A1Y5S8B4_9RHOB</name>
<dbReference type="EMBL" id="FWFW01000003">
    <property type="protein sequence ID" value="SLN34411.1"/>
    <property type="molecule type" value="Genomic_DNA"/>
</dbReference>
<protein>
    <submittedName>
        <fullName evidence="1">Asp/Glu/Hydantoin racemase</fullName>
    </submittedName>
</protein>
<dbReference type="InterPro" id="IPR001920">
    <property type="entry name" value="Asp/Glu_race"/>
</dbReference>
<sequence>MTHRPFTIGIIAGSGPEAGMDLWSKLLVQTQNQFGTAFRGDLDAPRVVIVSEPELGLSMDLRANEAATWAALDRTVRQIAPQVDVFVIACNTLNWFAPRIQALLDTLPNVGQFLSFQAVLHQVLTQAGHSHVGLLAAGPVMALDNWSAYAELQSDIEFETANQSEDLHLLIEDVKRFGQKHVGLAARFRSIAQNLSSETVILACTELPLIATPVVGKTLIDVTDCVAQMLTFRAYRARKVSV</sequence>
<dbReference type="RefSeq" id="WP_085848345.1">
    <property type="nucleotide sequence ID" value="NZ_FNZV01000006.1"/>
</dbReference>
<dbReference type="PROSITE" id="PS00924">
    <property type="entry name" value="ASP_GLU_RACEMASE_2"/>
    <property type="match status" value="1"/>
</dbReference>